<keyword evidence="2" id="KW-1185">Reference proteome</keyword>
<dbReference type="Proteomes" id="UP001239111">
    <property type="component" value="Chromosome 2"/>
</dbReference>
<organism evidence="1 2">
    <name type="scientific">Eretmocerus hayati</name>
    <dbReference type="NCBI Taxonomy" id="131215"/>
    <lineage>
        <taxon>Eukaryota</taxon>
        <taxon>Metazoa</taxon>
        <taxon>Ecdysozoa</taxon>
        <taxon>Arthropoda</taxon>
        <taxon>Hexapoda</taxon>
        <taxon>Insecta</taxon>
        <taxon>Pterygota</taxon>
        <taxon>Neoptera</taxon>
        <taxon>Endopterygota</taxon>
        <taxon>Hymenoptera</taxon>
        <taxon>Apocrita</taxon>
        <taxon>Proctotrupomorpha</taxon>
        <taxon>Chalcidoidea</taxon>
        <taxon>Aphelinidae</taxon>
        <taxon>Aphelininae</taxon>
        <taxon>Eretmocerus</taxon>
    </lineage>
</organism>
<reference evidence="1" key="1">
    <citation type="submission" date="2023-04" db="EMBL/GenBank/DDBJ databases">
        <title>A chromosome-level genome assembly of the parasitoid wasp Eretmocerus hayati.</title>
        <authorList>
            <person name="Zhong Y."/>
            <person name="Liu S."/>
            <person name="Liu Y."/>
        </authorList>
    </citation>
    <scope>NUCLEOTIDE SEQUENCE</scope>
    <source>
        <strain evidence="1">ZJU_SS_LIU_2023</strain>
    </source>
</reference>
<evidence type="ECO:0000313" key="2">
    <source>
        <dbReference type="Proteomes" id="UP001239111"/>
    </source>
</evidence>
<name>A0ACC2PCF9_9HYME</name>
<dbReference type="EMBL" id="CM056742">
    <property type="protein sequence ID" value="KAJ8680969.1"/>
    <property type="molecule type" value="Genomic_DNA"/>
</dbReference>
<protein>
    <submittedName>
        <fullName evidence="1">Uncharacterized protein</fullName>
    </submittedName>
</protein>
<sequence>MLKSTLVFVGVKFMRKLNMCDSEECMRVAASLKESMNTSIDPCEDFYSYVCGRWPSAHPSVDLSQANNWFREKSTKVTRAIRDLLIKNLTADELPWSVSEARTLYDSCMDVESWDKLKLVPLLELLEELSLPRIPATVSKETSNFVMQAAKVRRVLGIDIFFGMYMMPDPRDTSKNVLFFDSPERESPFPTDEVIEKRLKQIKKRSRKYAGSTRQSGDNSDDTSDAADRTFMIEVMKQLISNGTTDQPVCTSRGAFTIVPESDIEDSVDTILNLSKKFEDLDDEYSNRTSEDTDPDDYEIKDSDYLLLDEIQEITDDYVKSMNDSLVPRKFWRPFIDEVLDGLVDSNQGRKVLVGNIDYLKDVALIMASAKEDVLESLIWWTIVEYSAPFSSKSLRAIWKNYIEEVVGSGLLKSRSITCAENVEELMGMATAWLVMKQSFLSNEPHDRIREMLNLIKESFSEYVSHLKWMDKETKRVTIDKNAKMKSLIGYPSWLFNDTKLDSHYDGINITDDNYFSNMVQIIRVKSERELAGLSKDNTDDDEKWPLNPTEVNAIQSLQDNELAIPAAILQFPFYGLGLEAMNYGAIGSILGHELTHGFDDAGRLFDSQGNLKQWWSNRTISKYTYKASCFVEQYSEYYLPEINDYIDGALTLGENIADNGGLREAYRAYHLWRKKSKSESYLPGFLDLSHDQLFFLGYAHLWCESYTSKALNWMMYDSHCPGHVRVTMVLRNSKHFSNVWKCGEDSAMNPKRKCTLW</sequence>
<evidence type="ECO:0000313" key="1">
    <source>
        <dbReference type="EMBL" id="KAJ8680969.1"/>
    </source>
</evidence>
<accession>A0ACC2PCF9</accession>
<proteinExistence type="predicted"/>
<gene>
    <name evidence="1" type="ORF">QAD02_016756</name>
</gene>
<comment type="caution">
    <text evidence="1">The sequence shown here is derived from an EMBL/GenBank/DDBJ whole genome shotgun (WGS) entry which is preliminary data.</text>
</comment>